<keyword evidence="4" id="KW-0548">Nucleotidyltransferase</keyword>
<evidence type="ECO:0000256" key="6">
    <source>
        <dbReference type="SAM" id="MobiDB-lite"/>
    </source>
</evidence>
<dbReference type="InterPro" id="IPR016267">
    <property type="entry name" value="UDPGP_trans"/>
</dbReference>
<dbReference type="InterPro" id="IPR011004">
    <property type="entry name" value="Trimer_LpxA-like_sf"/>
</dbReference>
<keyword evidence="8" id="KW-1185">Reference proteome</keyword>
<dbReference type="EMBL" id="SDRB02011343">
    <property type="protein sequence ID" value="THG01741.1"/>
    <property type="molecule type" value="Genomic_DNA"/>
</dbReference>
<proteinExistence type="inferred from homology"/>
<dbReference type="Gene3D" id="2.160.10.10">
    <property type="entry name" value="Hexapeptide repeat proteins"/>
    <property type="match status" value="1"/>
</dbReference>
<dbReference type="InterPro" id="IPR029044">
    <property type="entry name" value="Nucleotide-diphossugar_trans"/>
</dbReference>
<organism evidence="7 8">
    <name type="scientific">Camellia sinensis var. sinensis</name>
    <name type="common">China tea</name>
    <dbReference type="NCBI Taxonomy" id="542762"/>
    <lineage>
        <taxon>Eukaryota</taxon>
        <taxon>Viridiplantae</taxon>
        <taxon>Streptophyta</taxon>
        <taxon>Embryophyta</taxon>
        <taxon>Tracheophyta</taxon>
        <taxon>Spermatophyta</taxon>
        <taxon>Magnoliopsida</taxon>
        <taxon>eudicotyledons</taxon>
        <taxon>Gunneridae</taxon>
        <taxon>Pentapetalae</taxon>
        <taxon>asterids</taxon>
        <taxon>Ericales</taxon>
        <taxon>Theaceae</taxon>
        <taxon>Camellia</taxon>
    </lineage>
</organism>
<dbReference type="EC" id="2.7.7.9" evidence="2"/>
<name>A0A4S4DG75_CAMSN</name>
<evidence type="ECO:0000256" key="1">
    <source>
        <dbReference type="ARBA" id="ARBA00010401"/>
    </source>
</evidence>
<protein>
    <recommendedName>
        <fullName evidence="2">UTP--glucose-1-phosphate uridylyltransferase</fullName>
        <ecNumber evidence="2">2.7.7.9</ecNumber>
    </recommendedName>
</protein>
<dbReference type="STRING" id="542762.A0A4S4DG75"/>
<dbReference type="SUPFAM" id="SSF53448">
    <property type="entry name" value="Nucleotide-diphospho-sugar transferases"/>
    <property type="match status" value="1"/>
</dbReference>
<evidence type="ECO:0000256" key="5">
    <source>
        <dbReference type="ARBA" id="ARBA00048128"/>
    </source>
</evidence>
<dbReference type="PROSITE" id="PS51257">
    <property type="entry name" value="PROKAR_LIPOPROTEIN"/>
    <property type="match status" value="1"/>
</dbReference>
<accession>A0A4S4DG75</accession>
<evidence type="ECO:0000256" key="4">
    <source>
        <dbReference type="ARBA" id="ARBA00022695"/>
    </source>
</evidence>
<dbReference type="GO" id="GO:0003983">
    <property type="term" value="F:UTP:glucose-1-phosphate uridylyltransferase activity"/>
    <property type="evidence" value="ECO:0007669"/>
    <property type="project" value="UniProtKB-EC"/>
</dbReference>
<evidence type="ECO:0000256" key="2">
    <source>
        <dbReference type="ARBA" id="ARBA00012415"/>
    </source>
</evidence>
<reference evidence="7 8" key="1">
    <citation type="journal article" date="2018" name="Proc. Natl. Acad. Sci. U.S.A.">
        <title>Draft genome sequence of Camellia sinensis var. sinensis provides insights into the evolution of the tea genome and tea quality.</title>
        <authorList>
            <person name="Wei C."/>
            <person name="Yang H."/>
            <person name="Wang S."/>
            <person name="Zhao J."/>
            <person name="Liu C."/>
            <person name="Gao L."/>
            <person name="Xia E."/>
            <person name="Lu Y."/>
            <person name="Tai Y."/>
            <person name="She G."/>
            <person name="Sun J."/>
            <person name="Cao H."/>
            <person name="Tong W."/>
            <person name="Gao Q."/>
            <person name="Li Y."/>
            <person name="Deng W."/>
            <person name="Jiang X."/>
            <person name="Wang W."/>
            <person name="Chen Q."/>
            <person name="Zhang S."/>
            <person name="Li H."/>
            <person name="Wu J."/>
            <person name="Wang P."/>
            <person name="Li P."/>
            <person name="Shi C."/>
            <person name="Zheng F."/>
            <person name="Jian J."/>
            <person name="Huang B."/>
            <person name="Shan D."/>
            <person name="Shi M."/>
            <person name="Fang C."/>
            <person name="Yue Y."/>
            <person name="Li F."/>
            <person name="Li D."/>
            <person name="Wei S."/>
            <person name="Han B."/>
            <person name="Jiang C."/>
            <person name="Yin Y."/>
            <person name="Xia T."/>
            <person name="Zhang Z."/>
            <person name="Bennetzen J.L."/>
            <person name="Zhao S."/>
            <person name="Wan X."/>
        </authorList>
    </citation>
    <scope>NUCLEOTIDE SEQUENCE [LARGE SCALE GENOMIC DNA]</scope>
    <source>
        <strain evidence="8">cv. Shuchazao</strain>
        <tissue evidence="7">Leaf</tissue>
    </source>
</reference>
<dbReference type="Pfam" id="PF01704">
    <property type="entry name" value="UDPGP"/>
    <property type="match status" value="1"/>
</dbReference>
<dbReference type="SUPFAM" id="SSF51161">
    <property type="entry name" value="Trimeric LpxA-like enzymes"/>
    <property type="match status" value="1"/>
</dbReference>
<dbReference type="GO" id="GO:0006011">
    <property type="term" value="P:UDP-alpha-D-glucose metabolic process"/>
    <property type="evidence" value="ECO:0007669"/>
    <property type="project" value="InterPro"/>
</dbReference>
<dbReference type="InterPro" id="IPR002618">
    <property type="entry name" value="UDPGP_fam"/>
</dbReference>
<comment type="caution">
    <text evidence="7">The sequence shown here is derived from an EMBL/GenBank/DDBJ whole genome shotgun (WGS) entry which is preliminary data.</text>
</comment>
<keyword evidence="3" id="KW-0808">Transferase</keyword>
<evidence type="ECO:0000256" key="3">
    <source>
        <dbReference type="ARBA" id="ARBA00022679"/>
    </source>
</evidence>
<feature type="region of interest" description="Disordered" evidence="6">
    <location>
        <begin position="1"/>
        <end position="24"/>
    </location>
</feature>
<comment type="similarity">
    <text evidence="1">Belongs to the UDPGP type 1 family.</text>
</comment>
<dbReference type="FunFam" id="2.160.10.10:FF:000001">
    <property type="entry name" value="UTP--glucose-1-phosphate uridylyltransferase"/>
    <property type="match status" value="1"/>
</dbReference>
<comment type="catalytic activity">
    <reaction evidence="5">
        <text>alpha-D-glucose 1-phosphate + UTP + H(+) = UDP-alpha-D-glucose + diphosphate</text>
        <dbReference type="Rhea" id="RHEA:19889"/>
        <dbReference type="ChEBI" id="CHEBI:15378"/>
        <dbReference type="ChEBI" id="CHEBI:33019"/>
        <dbReference type="ChEBI" id="CHEBI:46398"/>
        <dbReference type="ChEBI" id="CHEBI:58601"/>
        <dbReference type="ChEBI" id="CHEBI:58885"/>
        <dbReference type="EC" id="2.7.7.9"/>
    </reaction>
</comment>
<dbReference type="AlphaFoldDB" id="A0A4S4DG75"/>
<evidence type="ECO:0000313" key="7">
    <source>
        <dbReference type="EMBL" id="THG01741.1"/>
    </source>
</evidence>
<evidence type="ECO:0000313" key="8">
    <source>
        <dbReference type="Proteomes" id="UP000306102"/>
    </source>
</evidence>
<dbReference type="PANTHER" id="PTHR43511">
    <property type="match status" value="1"/>
</dbReference>
<gene>
    <name evidence="7" type="ORF">TEA_025006</name>
</gene>
<dbReference type="Proteomes" id="UP000306102">
    <property type="component" value="Unassembled WGS sequence"/>
</dbReference>
<sequence length="229" mass="24906">MVGERSEGGRVQGQRVGKDGGAGGGTGGGGCLEPACGWWGGRGGVCSQKLHRYLTNVWVNLKAIKRLIETDALNMENYPVSKKVNNDEIRLQETEASSAIRFFDRAIGVTVPQSCFQPMTRTSDLLVVQSDLYTYTEGVLTRNSARTNLADPSIELGPEFEKLSDFQSRFKSIPSIIELDSLKVMGDVWFGTGIILKGKVTIVAKPGTKLEIPDGAVIENKEISDPRDI</sequence>
<dbReference type="Gene3D" id="3.90.550.10">
    <property type="entry name" value="Spore Coat Polysaccharide Biosynthesis Protein SpsA, Chain A"/>
    <property type="match status" value="1"/>
</dbReference>